<dbReference type="GO" id="GO:0003723">
    <property type="term" value="F:RNA binding"/>
    <property type="evidence" value="ECO:0007669"/>
    <property type="project" value="UniProtKB-UniRule"/>
</dbReference>
<reference evidence="3 4" key="1">
    <citation type="journal article" date="2019" name="Sci. Rep.">
        <title>A high-quality genome of Eragrostis curvula grass provides insights into Poaceae evolution and supports new strategies to enhance forage quality.</title>
        <authorList>
            <person name="Carballo J."/>
            <person name="Santos B.A.C.M."/>
            <person name="Zappacosta D."/>
            <person name="Garbus I."/>
            <person name="Selva J.P."/>
            <person name="Gallo C.A."/>
            <person name="Diaz A."/>
            <person name="Albertini E."/>
            <person name="Caccamo M."/>
            <person name="Echenique V."/>
        </authorList>
    </citation>
    <scope>NUCLEOTIDE SEQUENCE [LARGE SCALE GENOMIC DNA]</scope>
    <source>
        <strain evidence="4">cv. Victoria</strain>
        <tissue evidence="3">Leaf</tissue>
    </source>
</reference>
<evidence type="ECO:0000259" key="2">
    <source>
        <dbReference type="PROSITE" id="PS50102"/>
    </source>
</evidence>
<evidence type="ECO:0000313" key="3">
    <source>
        <dbReference type="EMBL" id="TVU45763.1"/>
    </source>
</evidence>
<dbReference type="SUPFAM" id="SSF54928">
    <property type="entry name" value="RNA-binding domain, RBD"/>
    <property type="match status" value="1"/>
</dbReference>
<evidence type="ECO:0000313" key="4">
    <source>
        <dbReference type="Proteomes" id="UP000324897"/>
    </source>
</evidence>
<organism evidence="3 4">
    <name type="scientific">Eragrostis curvula</name>
    <name type="common">weeping love grass</name>
    <dbReference type="NCBI Taxonomy" id="38414"/>
    <lineage>
        <taxon>Eukaryota</taxon>
        <taxon>Viridiplantae</taxon>
        <taxon>Streptophyta</taxon>
        <taxon>Embryophyta</taxon>
        <taxon>Tracheophyta</taxon>
        <taxon>Spermatophyta</taxon>
        <taxon>Magnoliopsida</taxon>
        <taxon>Liliopsida</taxon>
        <taxon>Poales</taxon>
        <taxon>Poaceae</taxon>
        <taxon>PACMAD clade</taxon>
        <taxon>Chloridoideae</taxon>
        <taxon>Eragrostideae</taxon>
        <taxon>Eragrostidinae</taxon>
        <taxon>Eragrostis</taxon>
    </lineage>
</organism>
<dbReference type="Pfam" id="PF00076">
    <property type="entry name" value="RRM_1"/>
    <property type="match status" value="1"/>
</dbReference>
<dbReference type="InterPro" id="IPR000504">
    <property type="entry name" value="RRM_dom"/>
</dbReference>
<keyword evidence="4" id="KW-1185">Reference proteome</keyword>
<dbReference type="InterPro" id="IPR035979">
    <property type="entry name" value="RBD_domain_sf"/>
</dbReference>
<feature type="non-terminal residue" evidence="3">
    <location>
        <position position="1"/>
    </location>
</feature>
<feature type="domain" description="RRM" evidence="2">
    <location>
        <begin position="88"/>
        <end position="150"/>
    </location>
</feature>
<dbReference type="Gramene" id="TVU45763">
    <property type="protein sequence ID" value="TVU45763"/>
    <property type="gene ID" value="EJB05_05262"/>
</dbReference>
<evidence type="ECO:0000256" key="1">
    <source>
        <dbReference type="PROSITE-ProRule" id="PRU00176"/>
    </source>
</evidence>
<protein>
    <recommendedName>
        <fullName evidence="2">RRM domain-containing protein</fullName>
    </recommendedName>
</protein>
<dbReference type="Proteomes" id="UP000324897">
    <property type="component" value="Chromosome 5"/>
</dbReference>
<proteinExistence type="predicted"/>
<comment type="caution">
    <text evidence="3">The sequence shown here is derived from an EMBL/GenBank/DDBJ whole genome shotgun (WGS) entry which is preliminary data.</text>
</comment>
<sequence>PIRPCIASALKASQAEQVRATQPQTCNNKVLQGVVTRASVRLAVAAARGRGRIYPYPPLTAQAPQLALARLMKCRTCGTRLTNDENTTTIRVTNLPEGTTESDLLELFNVFGLIRRVHVAADEAAGSADSRIFSEAGSRACYQDAQRICL</sequence>
<dbReference type="Gene3D" id="3.30.70.330">
    <property type="match status" value="1"/>
</dbReference>
<feature type="non-terminal residue" evidence="3">
    <location>
        <position position="150"/>
    </location>
</feature>
<keyword evidence="1" id="KW-0694">RNA-binding</keyword>
<dbReference type="InterPro" id="IPR012677">
    <property type="entry name" value="Nucleotide-bd_a/b_plait_sf"/>
</dbReference>
<name>A0A5J9WCN6_9POAL</name>
<dbReference type="AlphaFoldDB" id="A0A5J9WCN6"/>
<accession>A0A5J9WCN6</accession>
<dbReference type="EMBL" id="RWGY01000004">
    <property type="protein sequence ID" value="TVU45763.1"/>
    <property type="molecule type" value="Genomic_DNA"/>
</dbReference>
<dbReference type="PROSITE" id="PS50102">
    <property type="entry name" value="RRM"/>
    <property type="match status" value="1"/>
</dbReference>
<gene>
    <name evidence="3" type="ORF">EJB05_05262</name>
</gene>